<dbReference type="EMBL" id="JACVVK020000044">
    <property type="protein sequence ID" value="KAK7499378.1"/>
    <property type="molecule type" value="Genomic_DNA"/>
</dbReference>
<comment type="caution">
    <text evidence="1">The sequence shown here is derived from an EMBL/GenBank/DDBJ whole genome shotgun (WGS) entry which is preliminary data.</text>
</comment>
<evidence type="ECO:0000313" key="1">
    <source>
        <dbReference type="EMBL" id="KAK7499378.1"/>
    </source>
</evidence>
<accession>A0ABD0LJN2</accession>
<evidence type="ECO:0000313" key="2">
    <source>
        <dbReference type="Proteomes" id="UP001519460"/>
    </source>
</evidence>
<dbReference type="AlphaFoldDB" id="A0ABD0LJN2"/>
<dbReference type="Proteomes" id="UP001519460">
    <property type="component" value="Unassembled WGS sequence"/>
</dbReference>
<gene>
    <name evidence="1" type="ORF">BaRGS_00009353</name>
</gene>
<proteinExistence type="predicted"/>
<sequence length="118" mass="12658">MELTKDGTLVFLSDPFESGFGWDARKVTQSGFGSALHFLGAPETLGDKNACERGEKCSVILSHSGVILRAVTYCGGPVRPVCVDGIEWYAEYKGGGGVLGRVMRPASRSALGEKEFRD</sequence>
<organism evidence="1 2">
    <name type="scientific">Batillaria attramentaria</name>
    <dbReference type="NCBI Taxonomy" id="370345"/>
    <lineage>
        <taxon>Eukaryota</taxon>
        <taxon>Metazoa</taxon>
        <taxon>Spiralia</taxon>
        <taxon>Lophotrochozoa</taxon>
        <taxon>Mollusca</taxon>
        <taxon>Gastropoda</taxon>
        <taxon>Caenogastropoda</taxon>
        <taxon>Sorbeoconcha</taxon>
        <taxon>Cerithioidea</taxon>
        <taxon>Batillariidae</taxon>
        <taxon>Batillaria</taxon>
    </lineage>
</organism>
<keyword evidence="2" id="KW-1185">Reference proteome</keyword>
<name>A0ABD0LJN2_9CAEN</name>
<reference evidence="1 2" key="1">
    <citation type="journal article" date="2023" name="Sci. Data">
        <title>Genome assembly of the Korean intertidal mud-creeper Batillaria attramentaria.</title>
        <authorList>
            <person name="Patra A.K."/>
            <person name="Ho P.T."/>
            <person name="Jun S."/>
            <person name="Lee S.J."/>
            <person name="Kim Y."/>
            <person name="Won Y.J."/>
        </authorList>
    </citation>
    <scope>NUCLEOTIDE SEQUENCE [LARGE SCALE GENOMIC DNA]</scope>
    <source>
        <strain evidence="1">Wonlab-2016</strain>
    </source>
</reference>
<protein>
    <submittedName>
        <fullName evidence="1">Uncharacterized protein</fullName>
    </submittedName>
</protein>